<gene>
    <name evidence="1" type="ORF">OKA05_08730</name>
</gene>
<dbReference type="Proteomes" id="UP001320876">
    <property type="component" value="Unassembled WGS sequence"/>
</dbReference>
<organism evidence="1 2">
    <name type="scientific">Luteolibacter arcticus</name>
    <dbReference type="NCBI Taxonomy" id="1581411"/>
    <lineage>
        <taxon>Bacteria</taxon>
        <taxon>Pseudomonadati</taxon>
        <taxon>Verrucomicrobiota</taxon>
        <taxon>Verrucomicrobiia</taxon>
        <taxon>Verrucomicrobiales</taxon>
        <taxon>Verrucomicrobiaceae</taxon>
        <taxon>Luteolibacter</taxon>
    </lineage>
</organism>
<reference evidence="1 2" key="1">
    <citation type="submission" date="2022-10" db="EMBL/GenBank/DDBJ databases">
        <title>Luteolibacter arcticus strain CCTCC AB 2014275, whole genome shotgun sequencing project.</title>
        <authorList>
            <person name="Zhao G."/>
            <person name="Shen L."/>
        </authorList>
    </citation>
    <scope>NUCLEOTIDE SEQUENCE [LARGE SCALE GENOMIC DNA]</scope>
    <source>
        <strain evidence="1 2">CCTCC AB 2014275</strain>
    </source>
</reference>
<dbReference type="EMBL" id="JAPDDT010000003">
    <property type="protein sequence ID" value="MCW1922637.1"/>
    <property type="molecule type" value="Genomic_DNA"/>
</dbReference>
<comment type="caution">
    <text evidence="1">The sequence shown here is derived from an EMBL/GenBank/DDBJ whole genome shotgun (WGS) entry which is preliminary data.</text>
</comment>
<evidence type="ECO:0000313" key="1">
    <source>
        <dbReference type="EMBL" id="MCW1922637.1"/>
    </source>
</evidence>
<evidence type="ECO:0000313" key="2">
    <source>
        <dbReference type="Proteomes" id="UP001320876"/>
    </source>
</evidence>
<protein>
    <submittedName>
        <fullName evidence="1">Uncharacterized protein</fullName>
    </submittedName>
</protein>
<accession>A0ABT3GG93</accession>
<proteinExistence type="predicted"/>
<keyword evidence="2" id="KW-1185">Reference proteome</keyword>
<name>A0ABT3GG93_9BACT</name>
<sequence length="210" mass="22938">MSTTLRFDQKGGIECLYTEEVDLRSLGRLHVVRATEIAFDQDEQRWEVRCAASGKLLHSDPSRAACLAWEQTHLQPGTPVRESTKSKSRSIMKKSIIVILVLAAVLAACGPDKAKLRAELQSIDAELVQIRSVAGQYRARMSAAEFDAFVGSFAAGYGAVSGDYQLAGDGVGTAVESALQYDASSISLDQLKQRHEQLAKRRTEIVPQLD</sequence>
<dbReference type="RefSeq" id="WP_264486746.1">
    <property type="nucleotide sequence ID" value="NZ_JAPDDT010000003.1"/>
</dbReference>